<dbReference type="Proteomes" id="UP000000763">
    <property type="component" value="Chromosome 1"/>
</dbReference>
<protein>
    <submittedName>
        <fullName evidence="2">Os01g0738700 protein</fullName>
    </submittedName>
</protein>
<feature type="region of interest" description="Disordered" evidence="1">
    <location>
        <begin position="24"/>
        <end position="83"/>
    </location>
</feature>
<accession>C7IXY6</accession>
<reference evidence="2 3" key="1">
    <citation type="journal article" date="2005" name="Nature">
        <title>The map-based sequence of the rice genome.</title>
        <authorList>
            <consortium name="International rice genome sequencing project (IRGSP)"/>
            <person name="Matsumoto T."/>
            <person name="Wu J."/>
            <person name="Kanamori H."/>
            <person name="Katayose Y."/>
            <person name="Fujisawa M."/>
            <person name="Namiki N."/>
            <person name="Mizuno H."/>
            <person name="Yamamoto K."/>
            <person name="Antonio B.A."/>
            <person name="Baba T."/>
            <person name="Sakata K."/>
            <person name="Nagamura Y."/>
            <person name="Aoki H."/>
            <person name="Arikawa K."/>
            <person name="Arita K."/>
            <person name="Bito T."/>
            <person name="Chiden Y."/>
            <person name="Fujitsuka N."/>
            <person name="Fukunaka R."/>
            <person name="Hamada M."/>
            <person name="Harada C."/>
            <person name="Hayashi A."/>
            <person name="Hijishita S."/>
            <person name="Honda M."/>
            <person name="Hosokawa S."/>
            <person name="Ichikawa Y."/>
            <person name="Idonuma A."/>
            <person name="Iijima M."/>
            <person name="Ikeda M."/>
            <person name="Ikeno M."/>
            <person name="Ito K."/>
            <person name="Ito S."/>
            <person name="Ito T."/>
            <person name="Ito Y."/>
            <person name="Ito Y."/>
            <person name="Iwabuchi A."/>
            <person name="Kamiya K."/>
            <person name="Karasawa W."/>
            <person name="Kurita K."/>
            <person name="Katagiri S."/>
            <person name="Kikuta A."/>
            <person name="Kobayashi H."/>
            <person name="Kobayashi N."/>
            <person name="Machita K."/>
            <person name="Maehara T."/>
            <person name="Masukawa M."/>
            <person name="Mizubayashi T."/>
            <person name="Mukai Y."/>
            <person name="Nagasaki H."/>
            <person name="Nagata Y."/>
            <person name="Naito S."/>
            <person name="Nakashima M."/>
            <person name="Nakama Y."/>
            <person name="Nakamichi Y."/>
            <person name="Nakamura M."/>
            <person name="Meguro A."/>
            <person name="Negishi M."/>
            <person name="Ohta I."/>
            <person name="Ohta T."/>
            <person name="Okamoto M."/>
            <person name="Ono N."/>
            <person name="Saji S."/>
            <person name="Sakaguchi M."/>
            <person name="Sakai K."/>
            <person name="Shibata M."/>
            <person name="Shimokawa T."/>
            <person name="Song J."/>
            <person name="Takazaki Y."/>
            <person name="Terasawa K."/>
            <person name="Tsugane M."/>
            <person name="Tsuji K."/>
            <person name="Ueda S."/>
            <person name="Waki K."/>
            <person name="Yamagata H."/>
            <person name="Yamamoto M."/>
            <person name="Yamamoto S."/>
            <person name="Yamane H."/>
            <person name="Yoshiki S."/>
            <person name="Yoshihara R."/>
            <person name="Yukawa K."/>
            <person name="Zhong H."/>
            <person name="Yano M."/>
            <person name="Yuan Q."/>
            <person name="Ouyang S."/>
            <person name="Liu J."/>
            <person name="Jones K.M."/>
            <person name="Gansberger K."/>
            <person name="Moffat K."/>
            <person name="Hill J."/>
            <person name="Bera J."/>
            <person name="Fadrosh D."/>
            <person name="Jin S."/>
            <person name="Johri S."/>
            <person name="Kim M."/>
            <person name="Overton L."/>
            <person name="Reardon M."/>
            <person name="Tsitrin T."/>
            <person name="Vuong H."/>
            <person name="Weaver B."/>
            <person name="Ciecko A."/>
            <person name="Tallon L."/>
            <person name="Jackson J."/>
            <person name="Pai G."/>
            <person name="Aken S.V."/>
            <person name="Utterback T."/>
            <person name="Reidmuller S."/>
            <person name="Feldblyum T."/>
            <person name="Hsiao J."/>
            <person name="Zismann V."/>
            <person name="Iobst S."/>
            <person name="de Vazeille A.R."/>
            <person name="Buell C.R."/>
            <person name="Ying K."/>
            <person name="Li Y."/>
            <person name="Lu T."/>
            <person name="Huang Y."/>
            <person name="Zhao Q."/>
            <person name="Feng Q."/>
            <person name="Zhang L."/>
            <person name="Zhu J."/>
            <person name="Weng Q."/>
            <person name="Mu J."/>
            <person name="Lu Y."/>
            <person name="Fan D."/>
            <person name="Liu Y."/>
            <person name="Guan J."/>
            <person name="Zhang Y."/>
            <person name="Yu S."/>
            <person name="Liu X."/>
            <person name="Zhang Y."/>
            <person name="Hong G."/>
            <person name="Han B."/>
            <person name="Choisne N."/>
            <person name="Demange N."/>
            <person name="Orjeda G."/>
            <person name="Samain S."/>
            <person name="Cattolico L."/>
            <person name="Pelletier E."/>
            <person name="Couloux A."/>
            <person name="Segurens B."/>
            <person name="Wincker P."/>
            <person name="D'Hont A."/>
            <person name="Scarpelli C."/>
            <person name="Weissenbach J."/>
            <person name="Salanoubat M."/>
            <person name="Quetier F."/>
            <person name="Yu Y."/>
            <person name="Kim H.R."/>
            <person name="Rambo T."/>
            <person name="Currie J."/>
            <person name="Collura K."/>
            <person name="Luo M."/>
            <person name="Yang T."/>
            <person name="Ammiraju J.S.S."/>
            <person name="Engler F."/>
            <person name="Soderlund C."/>
            <person name="Wing R.A."/>
            <person name="Palmer L.E."/>
            <person name="de la Bastide M."/>
            <person name="Spiegel L."/>
            <person name="Nascimento L."/>
            <person name="Zutavern T."/>
            <person name="O'Shaughnessy A."/>
            <person name="Dike S."/>
            <person name="Dedhia N."/>
            <person name="Preston R."/>
            <person name="Balija V."/>
            <person name="McCombie W.R."/>
            <person name="Chow T."/>
            <person name="Chen H."/>
            <person name="Chung M."/>
            <person name="Chen C."/>
            <person name="Shaw J."/>
            <person name="Wu H."/>
            <person name="Hsiao K."/>
            <person name="Chao Y."/>
            <person name="Chu M."/>
            <person name="Cheng C."/>
            <person name="Hour A."/>
            <person name="Lee P."/>
            <person name="Lin S."/>
            <person name="Lin Y."/>
            <person name="Liou J."/>
            <person name="Liu S."/>
            <person name="Hsing Y."/>
            <person name="Raghuvanshi S."/>
            <person name="Mohanty A."/>
            <person name="Bharti A.K."/>
            <person name="Gaur A."/>
            <person name="Gupta V."/>
            <person name="Kumar D."/>
            <person name="Ravi V."/>
            <person name="Vij S."/>
            <person name="Kapur A."/>
            <person name="Khurana P."/>
            <person name="Khurana P."/>
            <person name="Khurana J.P."/>
            <person name="Tyagi A.K."/>
            <person name="Gaikwad K."/>
            <person name="Singh A."/>
            <person name="Dalal V."/>
            <person name="Srivastava S."/>
            <person name="Dixit A."/>
            <person name="Pal A.K."/>
            <person name="Ghazi I.A."/>
            <person name="Yadav M."/>
            <person name="Pandit A."/>
            <person name="Bhargava A."/>
            <person name="Sureshbabu K."/>
            <person name="Batra K."/>
            <person name="Sharma T.R."/>
            <person name="Mohapatra T."/>
            <person name="Singh N.K."/>
            <person name="Messing J."/>
            <person name="Nelson A.B."/>
            <person name="Fuks G."/>
            <person name="Kavchok S."/>
            <person name="Keizer G."/>
            <person name="Linton E."/>
            <person name="Llaca V."/>
            <person name="Song R."/>
            <person name="Tanyolac B."/>
            <person name="Young S."/>
            <person name="Ho-Il K."/>
            <person name="Hahn J.H."/>
            <person name="Sangsakoo G."/>
            <person name="Vanavichit A."/>
            <person name="de Mattos Luiz.A.T."/>
            <person name="Zimmer P.D."/>
            <person name="Malone G."/>
            <person name="Dellagostin O."/>
            <person name="de Oliveira A.C."/>
            <person name="Bevan M."/>
            <person name="Bancroft I."/>
            <person name="Minx P."/>
            <person name="Cordum H."/>
            <person name="Wilson R."/>
            <person name="Cheng Z."/>
            <person name="Jin W."/>
            <person name="Jiang J."/>
            <person name="Leong S.A."/>
            <person name="Iwama H."/>
            <person name="Gojobori T."/>
            <person name="Itoh T."/>
            <person name="Niimura Y."/>
            <person name="Fujii Y."/>
            <person name="Habara T."/>
            <person name="Sakai H."/>
            <person name="Sato Y."/>
            <person name="Wilson G."/>
            <person name="Kumar K."/>
            <person name="McCouch S."/>
            <person name="Juretic N."/>
            <person name="Hoen D."/>
            <person name="Wright S."/>
            <person name="Bruskiewich R."/>
            <person name="Bureau T."/>
            <person name="Miyao A."/>
            <person name="Hirochika H."/>
            <person name="Nishikawa T."/>
            <person name="Kadowaki K."/>
            <person name="Sugiura M."/>
            <person name="Burr B."/>
            <person name="Sasaki T."/>
        </authorList>
    </citation>
    <scope>NUCLEOTIDE SEQUENCE [LARGE SCALE GENOMIC DNA]</scope>
    <source>
        <strain evidence="3">cv. Nipponbare</strain>
    </source>
</reference>
<dbReference type="EMBL" id="AP008207">
    <property type="protein sequence ID" value="BAH91289.1"/>
    <property type="molecule type" value="Genomic_DNA"/>
</dbReference>
<evidence type="ECO:0000313" key="3">
    <source>
        <dbReference type="Proteomes" id="UP000000763"/>
    </source>
</evidence>
<dbReference type="AlphaFoldDB" id="C7IXY6"/>
<dbReference type="KEGG" id="dosa:Os01g0738700"/>
<organism evidence="2 3">
    <name type="scientific">Oryza sativa subsp. japonica</name>
    <name type="common">Rice</name>
    <dbReference type="NCBI Taxonomy" id="39947"/>
    <lineage>
        <taxon>Eukaryota</taxon>
        <taxon>Viridiplantae</taxon>
        <taxon>Streptophyta</taxon>
        <taxon>Embryophyta</taxon>
        <taxon>Tracheophyta</taxon>
        <taxon>Spermatophyta</taxon>
        <taxon>Magnoliopsida</taxon>
        <taxon>Liliopsida</taxon>
        <taxon>Poales</taxon>
        <taxon>Poaceae</taxon>
        <taxon>BOP clade</taxon>
        <taxon>Oryzoideae</taxon>
        <taxon>Oryzeae</taxon>
        <taxon>Oryzinae</taxon>
        <taxon>Oryza</taxon>
        <taxon>Oryza sativa</taxon>
    </lineage>
</organism>
<name>C7IXY6_ORYSJ</name>
<sequence length="109" mass="12225">MTSGVVELISEPRQPRARLTESLKINQASESHWHPTPRRDDYLPVPTTSSYSGEAAARQREENPSAGTARALAHRERGGSKRKRAAMMWWVSAAQKRWLGLGNQTSTRL</sequence>
<evidence type="ECO:0000313" key="2">
    <source>
        <dbReference type="EMBL" id="BAH91289.1"/>
    </source>
</evidence>
<feature type="compositionally biased region" description="Basic and acidic residues" evidence="1">
    <location>
        <begin position="31"/>
        <end position="42"/>
    </location>
</feature>
<reference evidence="3" key="2">
    <citation type="journal article" date="2008" name="Nucleic Acids Res.">
        <title>The rice annotation project database (RAP-DB): 2008 update.</title>
        <authorList>
            <consortium name="The rice annotation project (RAP)"/>
        </authorList>
    </citation>
    <scope>GENOME REANNOTATION</scope>
    <source>
        <strain evidence="3">cv. Nipponbare</strain>
    </source>
</reference>
<evidence type="ECO:0000256" key="1">
    <source>
        <dbReference type="SAM" id="MobiDB-lite"/>
    </source>
</evidence>
<proteinExistence type="predicted"/>
<gene>
    <name evidence="2" type="ordered locus">Os01g0738700</name>
</gene>